<dbReference type="EMBL" id="FNYK01000039">
    <property type="protein sequence ID" value="SEI96018.1"/>
    <property type="molecule type" value="Genomic_DNA"/>
</dbReference>
<sequence length="102" mass="12177">MNRRYCKLGDTTPEWLLGKHLTKIYHQVELEWFDYCSKADQEKKIIYDILYSPEIGHWLSFTVGPTSTTDYIAYTFTVVDHEHEEDVMNKQTRFTNNIVLRV</sequence>
<organism evidence="1 2">
    <name type="scientific">Sharpea azabuensis</name>
    <dbReference type="NCBI Taxonomy" id="322505"/>
    <lineage>
        <taxon>Bacteria</taxon>
        <taxon>Bacillati</taxon>
        <taxon>Bacillota</taxon>
        <taxon>Erysipelotrichia</taxon>
        <taxon>Erysipelotrichales</taxon>
        <taxon>Coprobacillaceae</taxon>
        <taxon>Sharpea</taxon>
    </lineage>
</organism>
<protein>
    <submittedName>
        <fullName evidence="1">Uncharacterized protein</fullName>
    </submittedName>
</protein>
<dbReference type="AlphaFoldDB" id="A0A1H6UUT2"/>
<accession>A0A1H6UUT2</accession>
<evidence type="ECO:0000313" key="1">
    <source>
        <dbReference type="EMBL" id="SEI96018.1"/>
    </source>
</evidence>
<gene>
    <name evidence="1" type="ORF">SAMN04487834_103915</name>
</gene>
<evidence type="ECO:0000313" key="2">
    <source>
        <dbReference type="Proteomes" id="UP000183028"/>
    </source>
</evidence>
<dbReference type="Proteomes" id="UP000183028">
    <property type="component" value="Unassembled WGS sequence"/>
</dbReference>
<dbReference type="RefSeq" id="WP_074732340.1">
    <property type="nucleotide sequence ID" value="NZ_FNYK01000039.1"/>
</dbReference>
<name>A0A1H6UUT2_9FIRM</name>
<proteinExistence type="predicted"/>
<reference evidence="2" key="1">
    <citation type="submission" date="2016-10" db="EMBL/GenBank/DDBJ databases">
        <authorList>
            <person name="Varghese N."/>
        </authorList>
    </citation>
    <scope>NUCLEOTIDE SEQUENCE [LARGE SCALE GENOMIC DNA]</scope>
    <source>
        <strain evidence="2">DSM 20406</strain>
    </source>
</reference>
<keyword evidence="2" id="KW-1185">Reference proteome</keyword>